<dbReference type="InterPro" id="IPR037152">
    <property type="entry name" value="L-asparaginase_N_sf"/>
</dbReference>
<comment type="catalytic activity">
    <reaction evidence="4">
        <text>L-asparagine + H2O = L-aspartate + NH4(+)</text>
        <dbReference type="Rhea" id="RHEA:21016"/>
        <dbReference type="ChEBI" id="CHEBI:15377"/>
        <dbReference type="ChEBI" id="CHEBI:28938"/>
        <dbReference type="ChEBI" id="CHEBI:29991"/>
        <dbReference type="ChEBI" id="CHEBI:58048"/>
        <dbReference type="EC" id="3.5.1.1"/>
    </reaction>
</comment>
<protein>
    <recommendedName>
        <fullName evidence="2">asparaginase</fullName>
        <ecNumber evidence="2">3.5.1.1</ecNumber>
    </recommendedName>
</protein>
<evidence type="ECO:0000256" key="6">
    <source>
        <dbReference type="PROSITE-ProRule" id="PRU10100"/>
    </source>
</evidence>
<evidence type="ECO:0000259" key="8">
    <source>
        <dbReference type="Pfam" id="PF17763"/>
    </source>
</evidence>
<dbReference type="InterPro" id="IPR020827">
    <property type="entry name" value="Asparaginase/glutaminase_AS1"/>
</dbReference>
<dbReference type="SFLD" id="SFLDS00057">
    <property type="entry name" value="Glutaminase/Asparaginase"/>
    <property type="match status" value="1"/>
</dbReference>
<keyword evidence="3" id="KW-0378">Hydrolase</keyword>
<evidence type="ECO:0000256" key="4">
    <source>
        <dbReference type="ARBA" id="ARBA00049366"/>
    </source>
</evidence>
<dbReference type="Gene3D" id="3.40.50.1170">
    <property type="entry name" value="L-asparaginase, N-terminal domain"/>
    <property type="match status" value="1"/>
</dbReference>
<feature type="domain" description="L-asparaginase N-terminal" evidence="7">
    <location>
        <begin position="3"/>
        <end position="192"/>
    </location>
</feature>
<dbReference type="EC" id="3.5.1.1" evidence="2"/>
<dbReference type="InterPro" id="IPR040919">
    <property type="entry name" value="Asparaginase_C"/>
</dbReference>
<dbReference type="PRINTS" id="PR00139">
    <property type="entry name" value="ASNGLNASE"/>
</dbReference>
<dbReference type="InterPro" id="IPR027475">
    <property type="entry name" value="Asparaginase/glutaminase_AS2"/>
</dbReference>
<feature type="active site" evidence="6">
    <location>
        <position position="88"/>
    </location>
</feature>
<dbReference type="PIRSF" id="PIRSF500176">
    <property type="entry name" value="L_ASNase"/>
    <property type="match status" value="1"/>
</dbReference>
<dbReference type="InterPro" id="IPR027474">
    <property type="entry name" value="L-asparaginase_N"/>
</dbReference>
<dbReference type="Pfam" id="PF17763">
    <property type="entry name" value="Asparaginase_C"/>
    <property type="match status" value="1"/>
</dbReference>
<evidence type="ECO:0000256" key="2">
    <source>
        <dbReference type="ARBA" id="ARBA00012920"/>
    </source>
</evidence>
<dbReference type="InterPro" id="IPR036152">
    <property type="entry name" value="Asp/glu_Ase-like_sf"/>
</dbReference>
<keyword evidence="10" id="KW-1185">Reference proteome</keyword>
<dbReference type="Proteomes" id="UP001418796">
    <property type="component" value="Unassembled WGS sequence"/>
</dbReference>
<evidence type="ECO:0000256" key="1">
    <source>
        <dbReference type="ARBA" id="ARBA00010518"/>
    </source>
</evidence>
<dbReference type="PANTHER" id="PTHR11707:SF28">
    <property type="entry name" value="60 KDA LYSOPHOSPHOLIPASE"/>
    <property type="match status" value="1"/>
</dbReference>
<evidence type="ECO:0000259" key="7">
    <source>
        <dbReference type="Pfam" id="PF00710"/>
    </source>
</evidence>
<evidence type="ECO:0000256" key="5">
    <source>
        <dbReference type="PROSITE-ProRule" id="PRU10099"/>
    </source>
</evidence>
<evidence type="ECO:0000313" key="10">
    <source>
        <dbReference type="Proteomes" id="UP001418796"/>
    </source>
</evidence>
<dbReference type="PIRSF" id="PIRSF001220">
    <property type="entry name" value="L-ASNase_gatD"/>
    <property type="match status" value="1"/>
</dbReference>
<dbReference type="PROSITE" id="PS00144">
    <property type="entry name" value="ASN_GLN_ASE_1"/>
    <property type="match status" value="1"/>
</dbReference>
<dbReference type="SMART" id="SM00870">
    <property type="entry name" value="Asparaginase"/>
    <property type="match status" value="1"/>
</dbReference>
<dbReference type="SUPFAM" id="SSF53774">
    <property type="entry name" value="Glutaminase/Asparaginase"/>
    <property type="match status" value="1"/>
</dbReference>
<comment type="similarity">
    <text evidence="1">Belongs to the asparaginase 1 family.</text>
</comment>
<dbReference type="InterPro" id="IPR027473">
    <property type="entry name" value="L-asparaginase_C"/>
</dbReference>
<dbReference type="RefSeq" id="WP_343130344.1">
    <property type="nucleotide sequence ID" value="NZ_JBCITK010000001.1"/>
</dbReference>
<gene>
    <name evidence="9" type="ORF">MKY91_09685</name>
</gene>
<feature type="domain" description="Asparaginase/glutaminase C-terminal" evidence="8">
    <location>
        <begin position="206"/>
        <end position="311"/>
    </location>
</feature>
<sequence>MKKVVLLTTGGTIASTENESGKLVAGELTGEELANLCNLPNDIHVTVRSMLQKPSVHITLDDWLELKNEIEVALLDEEVSGVVVTHGTDTLEETAYFLDLVIRDARPVIVTGSQRGPEQLGSDAFINLRHAIYAACHESLRDVGTVVVFNERLFAARYVKKEHASNIQGFNAFGFGYLGIIDNDTIFLYQKPLNRRTYSIQDALPKVSILKIYLGMDAAILESVIACSDAIVLEGVGRGQVPPNLVHMLDKALQQGKHIIMTTSSEEGKVYPTYEYAGSAHDLEQRGVILGSDYDSKKARIKTMVMMASREAVAEGFMN</sequence>
<comment type="caution">
    <text evidence="9">The sequence shown here is derived from an EMBL/GenBank/DDBJ whole genome shotgun (WGS) entry which is preliminary data.</text>
</comment>
<dbReference type="Gene3D" id="3.40.50.40">
    <property type="match status" value="1"/>
</dbReference>
<organism evidence="9 10">
    <name type="scientific">Alkalicoccobacillus gibsonii</name>
    <dbReference type="NCBI Taxonomy" id="79881"/>
    <lineage>
        <taxon>Bacteria</taxon>
        <taxon>Bacillati</taxon>
        <taxon>Bacillota</taxon>
        <taxon>Bacilli</taxon>
        <taxon>Bacillales</taxon>
        <taxon>Bacillaceae</taxon>
        <taxon>Alkalicoccobacillus</taxon>
    </lineage>
</organism>
<dbReference type="PANTHER" id="PTHR11707">
    <property type="entry name" value="L-ASPARAGINASE"/>
    <property type="match status" value="1"/>
</dbReference>
<dbReference type="PROSITE" id="PS00917">
    <property type="entry name" value="ASN_GLN_ASE_2"/>
    <property type="match status" value="1"/>
</dbReference>
<evidence type="ECO:0000313" key="9">
    <source>
        <dbReference type="EMBL" id="MEN0643414.1"/>
    </source>
</evidence>
<evidence type="ECO:0000256" key="3">
    <source>
        <dbReference type="ARBA" id="ARBA00022801"/>
    </source>
</evidence>
<name>A0ABU9VHM4_9BACI</name>
<accession>A0ABU9VHM4</accession>
<dbReference type="InterPro" id="IPR006034">
    <property type="entry name" value="Asparaginase/glutaminase-like"/>
</dbReference>
<dbReference type="InterPro" id="IPR004550">
    <property type="entry name" value="AsnASE_II"/>
</dbReference>
<dbReference type="CDD" id="cd08964">
    <property type="entry name" value="L-asparaginase_II"/>
    <property type="match status" value="1"/>
</dbReference>
<reference evidence="9 10" key="1">
    <citation type="submission" date="2024-03" db="EMBL/GenBank/DDBJ databases">
        <title>Bacilli Hybrid Assemblies.</title>
        <authorList>
            <person name="Kovac J."/>
        </authorList>
    </citation>
    <scope>NUCLEOTIDE SEQUENCE [LARGE SCALE GENOMIC DNA]</scope>
    <source>
        <strain evidence="9 10">FSL R7-0666</strain>
    </source>
</reference>
<proteinExistence type="inferred from homology"/>
<feature type="active site" evidence="5">
    <location>
        <position position="12"/>
    </location>
</feature>
<dbReference type="Pfam" id="PF00710">
    <property type="entry name" value="Asparaginase"/>
    <property type="match status" value="1"/>
</dbReference>
<dbReference type="EMBL" id="JBCITK010000001">
    <property type="protein sequence ID" value="MEN0643414.1"/>
    <property type="molecule type" value="Genomic_DNA"/>
</dbReference>
<dbReference type="PROSITE" id="PS51732">
    <property type="entry name" value="ASN_GLN_ASE_3"/>
    <property type="match status" value="1"/>
</dbReference>